<dbReference type="GO" id="GO:0016787">
    <property type="term" value="F:hydrolase activity"/>
    <property type="evidence" value="ECO:0007669"/>
    <property type="project" value="UniProtKB-KW"/>
</dbReference>
<comment type="caution">
    <text evidence="6">The sequence shown here is derived from an EMBL/GenBank/DDBJ whole genome shotgun (WGS) entry which is preliminary data.</text>
</comment>
<comment type="cofactor">
    <cofactor evidence="1">
        <name>Mg(2+)</name>
        <dbReference type="ChEBI" id="CHEBI:18420"/>
    </cofactor>
</comment>
<gene>
    <name evidence="6" type="ORF">FHS22_007517</name>
</gene>
<dbReference type="AlphaFoldDB" id="A0A841DM77"/>
<dbReference type="RefSeq" id="WP_338048124.1">
    <property type="nucleotide sequence ID" value="NZ_BAAAWZ010000001.1"/>
</dbReference>
<feature type="domain" description="Nudix hydrolase" evidence="5">
    <location>
        <begin position="27"/>
        <end position="158"/>
    </location>
</feature>
<dbReference type="PANTHER" id="PTHR43046:SF16">
    <property type="entry name" value="ADP-RIBOSE PYROPHOSPHATASE YJHB-RELATED"/>
    <property type="match status" value="1"/>
</dbReference>
<comment type="similarity">
    <text evidence="2 4">Belongs to the Nudix hydrolase family.</text>
</comment>
<dbReference type="InterPro" id="IPR020084">
    <property type="entry name" value="NUDIX_hydrolase_CS"/>
</dbReference>
<organism evidence="6 7">
    <name type="scientific">Planomonospora venezuelensis</name>
    <dbReference type="NCBI Taxonomy" id="1999"/>
    <lineage>
        <taxon>Bacteria</taxon>
        <taxon>Bacillati</taxon>
        <taxon>Actinomycetota</taxon>
        <taxon>Actinomycetes</taxon>
        <taxon>Streptosporangiales</taxon>
        <taxon>Streptosporangiaceae</taxon>
        <taxon>Planomonospora</taxon>
    </lineage>
</organism>
<dbReference type="InterPro" id="IPR015797">
    <property type="entry name" value="NUDIX_hydrolase-like_dom_sf"/>
</dbReference>
<evidence type="ECO:0000256" key="2">
    <source>
        <dbReference type="ARBA" id="ARBA00005582"/>
    </source>
</evidence>
<dbReference type="PROSITE" id="PS00893">
    <property type="entry name" value="NUDIX_BOX"/>
    <property type="match status" value="1"/>
</dbReference>
<accession>A0A841DM77</accession>
<dbReference type="Gene3D" id="3.90.79.10">
    <property type="entry name" value="Nucleoside Triphosphate Pyrophosphohydrolase"/>
    <property type="match status" value="1"/>
</dbReference>
<reference evidence="6 7" key="1">
    <citation type="submission" date="2020-08" db="EMBL/GenBank/DDBJ databases">
        <title>Genomic Encyclopedia of Type Strains, Phase III (KMG-III): the genomes of soil and plant-associated and newly described type strains.</title>
        <authorList>
            <person name="Whitman W."/>
        </authorList>
    </citation>
    <scope>NUCLEOTIDE SEQUENCE [LARGE SCALE GENOMIC DNA]</scope>
    <source>
        <strain evidence="6 7">CECT 3303</strain>
    </source>
</reference>
<evidence type="ECO:0000256" key="3">
    <source>
        <dbReference type="ARBA" id="ARBA00022801"/>
    </source>
</evidence>
<dbReference type="Proteomes" id="UP000562352">
    <property type="component" value="Unassembled WGS sequence"/>
</dbReference>
<evidence type="ECO:0000313" key="6">
    <source>
        <dbReference type="EMBL" id="MBB5968196.1"/>
    </source>
</evidence>
<dbReference type="PANTHER" id="PTHR43046">
    <property type="entry name" value="GDP-MANNOSE MANNOSYL HYDROLASE"/>
    <property type="match status" value="1"/>
</dbReference>
<dbReference type="EMBL" id="JACHJJ010000062">
    <property type="protein sequence ID" value="MBB5968196.1"/>
    <property type="molecule type" value="Genomic_DNA"/>
</dbReference>
<proteinExistence type="inferred from homology"/>
<keyword evidence="7" id="KW-1185">Reference proteome</keyword>
<evidence type="ECO:0000259" key="5">
    <source>
        <dbReference type="PROSITE" id="PS51462"/>
    </source>
</evidence>
<dbReference type="SUPFAM" id="SSF55811">
    <property type="entry name" value="Nudix"/>
    <property type="match status" value="1"/>
</dbReference>
<evidence type="ECO:0000256" key="1">
    <source>
        <dbReference type="ARBA" id="ARBA00001946"/>
    </source>
</evidence>
<dbReference type="InterPro" id="IPR000086">
    <property type="entry name" value="NUDIX_hydrolase_dom"/>
</dbReference>
<dbReference type="InterPro" id="IPR020476">
    <property type="entry name" value="Nudix_hydrolase"/>
</dbReference>
<sequence>MHAPVLLAHADHDEHVADDPAAPAPNSLVPSVNVVVTNEAGEILMIRRSDNGNWALPGGAIDLGESLPEAAVRETLEETGIQCETTGLVGTYTDPKHVILYTSDGEARQEFSIVLTARAVEGEPTPSDESREVRWVPRQEIETLTMDRSMRLRIGHYLAGRAAPSIG</sequence>
<dbReference type="Pfam" id="PF00293">
    <property type="entry name" value="NUDIX"/>
    <property type="match status" value="1"/>
</dbReference>
<evidence type="ECO:0000256" key="4">
    <source>
        <dbReference type="RuleBase" id="RU003476"/>
    </source>
</evidence>
<keyword evidence="3 4" id="KW-0378">Hydrolase</keyword>
<evidence type="ECO:0000313" key="7">
    <source>
        <dbReference type="Proteomes" id="UP000562352"/>
    </source>
</evidence>
<dbReference type="PRINTS" id="PR00502">
    <property type="entry name" value="NUDIXFAMILY"/>
</dbReference>
<dbReference type="PROSITE" id="PS51462">
    <property type="entry name" value="NUDIX"/>
    <property type="match status" value="1"/>
</dbReference>
<protein>
    <submittedName>
        <fullName evidence="6">8-oxo-dGTP pyrophosphatase MutT (NUDIX family)</fullName>
    </submittedName>
</protein>
<name>A0A841DM77_PLAVE</name>